<comment type="caution">
    <text evidence="3">The sequence shown here is derived from an EMBL/GenBank/DDBJ whole genome shotgun (WGS) entry which is preliminary data.</text>
</comment>
<dbReference type="Proteomes" id="UP001215280">
    <property type="component" value="Unassembled WGS sequence"/>
</dbReference>
<name>A0AAD7H7B4_9AGAR</name>
<accession>A0AAD7H7B4</accession>
<feature type="region of interest" description="Disordered" evidence="1">
    <location>
        <begin position="140"/>
        <end position="215"/>
    </location>
</feature>
<dbReference type="EMBL" id="JARJLG010000376">
    <property type="protein sequence ID" value="KAJ7714175.1"/>
    <property type="molecule type" value="Genomic_DNA"/>
</dbReference>
<feature type="compositionally biased region" description="Basic and acidic residues" evidence="1">
    <location>
        <begin position="145"/>
        <end position="154"/>
    </location>
</feature>
<keyword evidence="4" id="KW-1185">Reference proteome</keyword>
<dbReference type="InterPro" id="IPR055509">
    <property type="entry name" value="DUF7082"/>
</dbReference>
<evidence type="ECO:0000256" key="1">
    <source>
        <dbReference type="SAM" id="MobiDB-lite"/>
    </source>
</evidence>
<organism evidence="3 4">
    <name type="scientific">Mycena maculata</name>
    <dbReference type="NCBI Taxonomy" id="230809"/>
    <lineage>
        <taxon>Eukaryota</taxon>
        <taxon>Fungi</taxon>
        <taxon>Dikarya</taxon>
        <taxon>Basidiomycota</taxon>
        <taxon>Agaricomycotina</taxon>
        <taxon>Agaricomycetes</taxon>
        <taxon>Agaricomycetidae</taxon>
        <taxon>Agaricales</taxon>
        <taxon>Marasmiineae</taxon>
        <taxon>Mycenaceae</taxon>
        <taxon>Mycena</taxon>
    </lineage>
</organism>
<feature type="compositionally biased region" description="Low complexity" evidence="1">
    <location>
        <begin position="173"/>
        <end position="183"/>
    </location>
</feature>
<evidence type="ECO:0000313" key="3">
    <source>
        <dbReference type="EMBL" id="KAJ7714175.1"/>
    </source>
</evidence>
<feature type="compositionally biased region" description="Acidic residues" evidence="1">
    <location>
        <begin position="488"/>
        <end position="499"/>
    </location>
</feature>
<feature type="region of interest" description="Disordered" evidence="1">
    <location>
        <begin position="464"/>
        <end position="500"/>
    </location>
</feature>
<dbReference type="PANTHER" id="PTHR39463">
    <property type="entry name" value="MEDUSA"/>
    <property type="match status" value="1"/>
</dbReference>
<dbReference type="AlphaFoldDB" id="A0AAD7H7B4"/>
<feature type="domain" description="DUF7082" evidence="2">
    <location>
        <begin position="228"/>
        <end position="379"/>
    </location>
</feature>
<dbReference type="PANTHER" id="PTHR39463:SF1">
    <property type="entry name" value="MEDUSA"/>
    <property type="match status" value="1"/>
</dbReference>
<proteinExistence type="predicted"/>
<feature type="compositionally biased region" description="Basic and acidic residues" evidence="1">
    <location>
        <begin position="196"/>
        <end position="207"/>
    </location>
</feature>
<dbReference type="Pfam" id="PF23305">
    <property type="entry name" value="DUF7082"/>
    <property type="match status" value="1"/>
</dbReference>
<reference evidence="3" key="1">
    <citation type="submission" date="2023-03" db="EMBL/GenBank/DDBJ databases">
        <title>Massive genome expansion in bonnet fungi (Mycena s.s.) driven by repeated elements and novel gene families across ecological guilds.</title>
        <authorList>
            <consortium name="Lawrence Berkeley National Laboratory"/>
            <person name="Harder C.B."/>
            <person name="Miyauchi S."/>
            <person name="Viragh M."/>
            <person name="Kuo A."/>
            <person name="Thoen E."/>
            <person name="Andreopoulos B."/>
            <person name="Lu D."/>
            <person name="Skrede I."/>
            <person name="Drula E."/>
            <person name="Henrissat B."/>
            <person name="Morin E."/>
            <person name="Kohler A."/>
            <person name="Barry K."/>
            <person name="LaButti K."/>
            <person name="Morin E."/>
            <person name="Salamov A."/>
            <person name="Lipzen A."/>
            <person name="Mereny Z."/>
            <person name="Hegedus B."/>
            <person name="Baldrian P."/>
            <person name="Stursova M."/>
            <person name="Weitz H."/>
            <person name="Taylor A."/>
            <person name="Grigoriev I.V."/>
            <person name="Nagy L.G."/>
            <person name="Martin F."/>
            <person name="Kauserud H."/>
        </authorList>
    </citation>
    <scope>NUCLEOTIDE SEQUENCE</scope>
    <source>
        <strain evidence="3">CBHHK188m</strain>
    </source>
</reference>
<feature type="compositionally biased region" description="Low complexity" evidence="1">
    <location>
        <begin position="465"/>
        <end position="475"/>
    </location>
</feature>
<protein>
    <recommendedName>
        <fullName evidence="2">DUF7082 domain-containing protein</fullName>
    </recommendedName>
</protein>
<gene>
    <name evidence="3" type="ORF">DFH07DRAFT_863557</name>
</gene>
<evidence type="ECO:0000313" key="4">
    <source>
        <dbReference type="Proteomes" id="UP001215280"/>
    </source>
</evidence>
<evidence type="ECO:0000259" key="2">
    <source>
        <dbReference type="Pfam" id="PF23305"/>
    </source>
</evidence>
<feature type="region of interest" description="Disordered" evidence="1">
    <location>
        <begin position="388"/>
        <end position="409"/>
    </location>
</feature>
<feature type="compositionally biased region" description="Polar residues" evidence="1">
    <location>
        <begin position="396"/>
        <end position="405"/>
    </location>
</feature>
<sequence>MDSSCDMLPMADSPHFDAYPPLEGLPPLAVPAQNMIQVLEFNPNEGEEGAPITVRIHFHSESSEPIHVRLVIGNKAVSTAVRELAGVEYGRWQLDAAAPALDHLATTDPKVLITVQALNAENTILDSVPVGEFSYWECGSSRTKPTQDIKDVMDHSPSLGRRRAATHLPSPSPHYSMPSPSLSDRVPPSKTRSRKRDVQKSIKDKSLMRARHHAPGEVDENLHAHTPVLEMVTPLESLCTGWDDVELKAGRCLVRFQKIQDGRRVILSCESIKQEEYRETDIVISCIFREEAQTCYVTSVDIIYLLERLTNDDFPVEEKNRIRRNLEGLRPTTVSKHKPGSEVFFQRIMDFPDPKPRNIEKDLKVFEWTLLGQALEKIMSKYSIYTSSPTDSTTSLPGESTSDVHSQMHVPSSHVDPALVTTKDGTRTESLLFSSHPYDDHQSPLSPTLPLLPYGLDVIKHESDSSSGSWVSDNSFPSKDPEPAFDIPEYEEPGTDEYGYDSYIIGEGDPEMISMSF</sequence>
<dbReference type="GO" id="GO:0005634">
    <property type="term" value="C:nucleus"/>
    <property type="evidence" value="ECO:0007669"/>
    <property type="project" value="TreeGrafter"/>
</dbReference>